<feature type="domain" description="Kinesin motor" evidence="5">
    <location>
        <begin position="98"/>
        <end position="410"/>
    </location>
</feature>
<dbReference type="InterPro" id="IPR001752">
    <property type="entry name" value="Kinesin_motor_dom"/>
</dbReference>
<feature type="region of interest" description="Disordered" evidence="4">
    <location>
        <begin position="467"/>
        <end position="530"/>
    </location>
</feature>
<keyword evidence="7" id="KW-1185">Reference proteome</keyword>
<dbReference type="PANTHER" id="PTHR47972">
    <property type="entry name" value="KINESIN-LIKE PROTEIN KLP-3"/>
    <property type="match status" value="1"/>
</dbReference>
<dbReference type="GO" id="GO:0003777">
    <property type="term" value="F:microtubule motor activity"/>
    <property type="evidence" value="ECO:0007669"/>
    <property type="project" value="InterPro"/>
</dbReference>
<dbReference type="PROSITE" id="PS50067">
    <property type="entry name" value="KINESIN_MOTOR_2"/>
    <property type="match status" value="1"/>
</dbReference>
<dbReference type="InterPro" id="IPR027417">
    <property type="entry name" value="P-loop_NTPase"/>
</dbReference>
<evidence type="ECO:0000256" key="2">
    <source>
        <dbReference type="PROSITE-ProRule" id="PRU00283"/>
    </source>
</evidence>
<dbReference type="GO" id="GO:0015630">
    <property type="term" value="C:microtubule cytoskeleton"/>
    <property type="evidence" value="ECO:0007669"/>
    <property type="project" value="TreeGrafter"/>
</dbReference>
<keyword evidence="2" id="KW-0067">ATP-binding</keyword>
<feature type="coiled-coil region" evidence="3">
    <location>
        <begin position="57"/>
        <end position="91"/>
    </location>
</feature>
<feature type="coiled-coil region" evidence="3">
    <location>
        <begin position="421"/>
        <end position="455"/>
    </location>
</feature>
<dbReference type="PANTHER" id="PTHR47972:SF9">
    <property type="entry name" value="KINESIN-LIKE PROTEIN KIN-14U"/>
    <property type="match status" value="1"/>
</dbReference>
<protein>
    <submittedName>
        <fullName evidence="6">Kinesin motor domain</fullName>
    </submittedName>
</protein>
<dbReference type="SUPFAM" id="SSF52540">
    <property type="entry name" value="P-loop containing nucleoside triphosphate hydrolases"/>
    <property type="match status" value="1"/>
</dbReference>
<dbReference type="GO" id="GO:0005524">
    <property type="term" value="F:ATP binding"/>
    <property type="evidence" value="ECO:0007669"/>
    <property type="project" value="UniProtKB-UniRule"/>
</dbReference>
<dbReference type="GO" id="GO:0008017">
    <property type="term" value="F:microtubule binding"/>
    <property type="evidence" value="ECO:0007669"/>
    <property type="project" value="InterPro"/>
</dbReference>
<dbReference type="InterPro" id="IPR027640">
    <property type="entry name" value="Kinesin-like_fam"/>
</dbReference>
<evidence type="ECO:0000313" key="7">
    <source>
        <dbReference type="Proteomes" id="UP001370490"/>
    </source>
</evidence>
<keyword evidence="1 2" id="KW-0505">Motor protein</keyword>
<keyword evidence="3" id="KW-0175">Coiled coil</keyword>
<feature type="compositionally biased region" description="Basic and acidic residues" evidence="4">
    <location>
        <begin position="469"/>
        <end position="486"/>
    </location>
</feature>
<gene>
    <name evidence="6" type="ORF">RJ641_023545</name>
</gene>
<comment type="similarity">
    <text evidence="2">Belongs to the TRAFAC class myosin-kinesin ATPase superfamily. Kinesin family.</text>
</comment>
<dbReference type="Gene3D" id="3.40.850.10">
    <property type="entry name" value="Kinesin motor domain"/>
    <property type="match status" value="1"/>
</dbReference>
<reference evidence="6 7" key="1">
    <citation type="submission" date="2023-12" db="EMBL/GenBank/DDBJ databases">
        <title>A high-quality genome assembly for Dillenia turbinata (Dilleniales).</title>
        <authorList>
            <person name="Chanderbali A."/>
        </authorList>
    </citation>
    <scope>NUCLEOTIDE SEQUENCE [LARGE SCALE GENOMIC DNA]</scope>
    <source>
        <strain evidence="6">LSX21</strain>
        <tissue evidence="6">Leaf</tissue>
    </source>
</reference>
<organism evidence="6 7">
    <name type="scientific">Dillenia turbinata</name>
    <dbReference type="NCBI Taxonomy" id="194707"/>
    <lineage>
        <taxon>Eukaryota</taxon>
        <taxon>Viridiplantae</taxon>
        <taxon>Streptophyta</taxon>
        <taxon>Embryophyta</taxon>
        <taxon>Tracheophyta</taxon>
        <taxon>Spermatophyta</taxon>
        <taxon>Magnoliopsida</taxon>
        <taxon>eudicotyledons</taxon>
        <taxon>Gunneridae</taxon>
        <taxon>Pentapetalae</taxon>
        <taxon>Dilleniales</taxon>
        <taxon>Dilleniaceae</taxon>
        <taxon>Dillenia</taxon>
    </lineage>
</organism>
<proteinExistence type="inferred from homology"/>
<sequence>MFITGEQEESPLSADNGILKSPLGSDPDFININGLLPESPPIPVESTDMSVVPEHEKIELEQTISILEGEIAGLKLKHRSLDEKRREALNKILDTKGSIRVFCRIRPPILANRRSIRLPISAESEKIVVRSAGSAKEFGFDCVFPQETSQENVFVEVEPILRSALDGHNVCILAYGQTGTGKTFTMDGTNDQLGIIPRALKELFNQAFLDNACSYTCSMSMLEVYMGNLRDLLAPKPSHRAREAVTRCNLNIQTDPKGLVEIEGLTEVQIPDLAKANWWYAKGRGFYVSSLTRINIFRHGDASEAKPELSKLWMVDLGGSERLLKTGATGQTLDEGRAINLSLSALGDVIAALRRKRGHVPYRNSKLTQILKDSLGDGSKVLMLVHISTSGGDVRETICSLSFAKRARAIETYRELGEGLRKQRQERIDELVEEMRETEQECQKIRNQLKKAEFLLHENKILFSTFYQPHEDEGMTPKSPKEDPKEVPGTPQKSEKPIRKKVLSSVPRFMNSTVASRQRQTASEREIDKRVRSSRWATKSSVQFFASHSLSYSDPHFKAIIRNPNKKTRYGEVNAAPAESPKCNGVDLTTVSVIRIKSVTSSDPNLRAKLGRHRRRIKSDRVECCALRGCVLIRLDWSPNHAWNIACRGPEWSAEKVDKGANMISHWLAQWECISGKTLILEN</sequence>
<dbReference type="Proteomes" id="UP001370490">
    <property type="component" value="Unassembled WGS sequence"/>
</dbReference>
<dbReference type="AlphaFoldDB" id="A0AAN8UJ66"/>
<comment type="caution">
    <text evidence="6">The sequence shown here is derived from an EMBL/GenBank/DDBJ whole genome shotgun (WGS) entry which is preliminary data.</text>
</comment>
<keyword evidence="2" id="KW-0547">Nucleotide-binding</keyword>
<feature type="compositionally biased region" description="Polar residues" evidence="4">
    <location>
        <begin position="510"/>
        <end position="521"/>
    </location>
</feature>
<evidence type="ECO:0000256" key="4">
    <source>
        <dbReference type="SAM" id="MobiDB-lite"/>
    </source>
</evidence>
<feature type="binding site" evidence="2">
    <location>
        <begin position="176"/>
        <end position="183"/>
    </location>
    <ligand>
        <name>ATP</name>
        <dbReference type="ChEBI" id="CHEBI:30616"/>
    </ligand>
</feature>
<dbReference type="GO" id="GO:0007018">
    <property type="term" value="P:microtubule-based movement"/>
    <property type="evidence" value="ECO:0007669"/>
    <property type="project" value="InterPro"/>
</dbReference>
<evidence type="ECO:0000256" key="3">
    <source>
        <dbReference type="SAM" id="Coils"/>
    </source>
</evidence>
<dbReference type="EMBL" id="JBAMMX010000028">
    <property type="protein sequence ID" value="KAK6911452.1"/>
    <property type="molecule type" value="Genomic_DNA"/>
</dbReference>
<dbReference type="Pfam" id="PF00225">
    <property type="entry name" value="Kinesin"/>
    <property type="match status" value="1"/>
</dbReference>
<evidence type="ECO:0000313" key="6">
    <source>
        <dbReference type="EMBL" id="KAK6911452.1"/>
    </source>
</evidence>
<evidence type="ECO:0000256" key="1">
    <source>
        <dbReference type="ARBA" id="ARBA00023175"/>
    </source>
</evidence>
<dbReference type="InterPro" id="IPR036961">
    <property type="entry name" value="Kinesin_motor_dom_sf"/>
</dbReference>
<name>A0AAN8UJ66_9MAGN</name>
<evidence type="ECO:0000259" key="5">
    <source>
        <dbReference type="PROSITE" id="PS50067"/>
    </source>
</evidence>
<dbReference type="SMART" id="SM00129">
    <property type="entry name" value="KISc"/>
    <property type="match status" value="1"/>
</dbReference>
<accession>A0AAN8UJ66</accession>
<dbReference type="PRINTS" id="PR00380">
    <property type="entry name" value="KINESINHEAVY"/>
</dbReference>